<dbReference type="InterPro" id="IPR002110">
    <property type="entry name" value="Ankyrin_rpt"/>
</dbReference>
<dbReference type="Gene3D" id="1.25.40.20">
    <property type="entry name" value="Ankyrin repeat-containing domain"/>
    <property type="match status" value="1"/>
</dbReference>
<proteinExistence type="predicted"/>
<dbReference type="AlphaFoldDB" id="A0A2S7KW37"/>
<protein>
    <recommendedName>
        <fullName evidence="2">Calcineurin-like phosphoesterase domain-containing protein</fullName>
    </recommendedName>
</protein>
<dbReference type="InterPro" id="IPR029052">
    <property type="entry name" value="Metallo-depent_PP-like"/>
</dbReference>
<dbReference type="PROSITE" id="PS50088">
    <property type="entry name" value="ANK_REPEAT"/>
    <property type="match status" value="2"/>
</dbReference>
<evidence type="ECO:0000313" key="3">
    <source>
        <dbReference type="EMBL" id="PQB06847.1"/>
    </source>
</evidence>
<keyword evidence="1" id="KW-0040">ANK repeat</keyword>
<dbReference type="InterPro" id="IPR006186">
    <property type="entry name" value="Ser/Thr-sp_prot-phosphatase"/>
</dbReference>
<evidence type="ECO:0000256" key="1">
    <source>
        <dbReference type="PROSITE-ProRule" id="PRU00023"/>
    </source>
</evidence>
<feature type="repeat" description="ANK" evidence="1">
    <location>
        <begin position="203"/>
        <end position="236"/>
    </location>
</feature>
<sequence length="662" mass="74119">MILLSLSIKKRNSLKLINHLKPIKMSQLINFMCSLITLFVINSNTSPQELAQNEKISIPIEGKWEGNLVINENKSIGIMWRFETTEERTLIGFMGPASKGAATIPMQDLKVTETTLSFSIHSQGSFSGLISETGITGTWSSQSGKQLVIYMARELTQEQLSKRFTKSSNGDKINIQQEIALGNVQAVKTFLSKGNAIDSLYGEGQTLLIYAIKKDRTYKVAKYLLENGANPNLVTDDLTPLMYATAYQNSAMVQELIGYKANVNFISKEKQSAIVFAIKGRNAEILKLLMDGGADPSIPLKEDYSAVDLAKEENIKEILEVLNIPYEGVSDGPYVMQTETGRTATWVNKGEIHTQKIRSKDSQSIEYNGVKAKLWNNTPKEVKQLVYNGNFKIGAVSDIHGQYDTFMKLLKNNGVIDNQEKWSFGNGHFVVAGDMFDRGPQVTEVLWFLYDLEKQAEEKGGKLHVLLGNHDVMVLNGNLRSVHPKYTEIGKILEKPFNTLFNKGTVLGDWLRTRPVLVKVNDILFTHGGLHPDLVTKGLSIEDINNAFKLQLVESEMAEKRNEVGNFLHRQNGPIYYRGYFQGELATDLQIDALLNHFNISNIVVGHTTHKHIEMHYDGRVIVIDANMKSGTMGELLLWQNGSFSRGNLLGKELPLETEVNK</sequence>
<dbReference type="PANTHER" id="PTHR46546">
    <property type="entry name" value="SHEWANELLA-LIKE PROTEIN PHOSPHATASE 1"/>
    <property type="match status" value="1"/>
</dbReference>
<dbReference type="PROSITE" id="PS50297">
    <property type="entry name" value="ANK_REP_REGION"/>
    <property type="match status" value="1"/>
</dbReference>
<dbReference type="InterPro" id="IPR004843">
    <property type="entry name" value="Calcineurin-like_PHP"/>
</dbReference>
<comment type="caution">
    <text evidence="3">The sequence shown here is derived from an EMBL/GenBank/DDBJ whole genome shotgun (WGS) entry which is preliminary data.</text>
</comment>
<dbReference type="Proteomes" id="UP000239522">
    <property type="component" value="Unassembled WGS sequence"/>
</dbReference>
<keyword evidence="4" id="KW-1185">Reference proteome</keyword>
<dbReference type="PANTHER" id="PTHR46546:SF4">
    <property type="entry name" value="SHEWANELLA-LIKE PROTEIN PHOSPHATASE 1"/>
    <property type="match status" value="1"/>
</dbReference>
<evidence type="ECO:0000313" key="4">
    <source>
        <dbReference type="Proteomes" id="UP000239522"/>
    </source>
</evidence>
<dbReference type="GO" id="GO:0016787">
    <property type="term" value="F:hydrolase activity"/>
    <property type="evidence" value="ECO:0007669"/>
    <property type="project" value="InterPro"/>
</dbReference>
<reference evidence="3 4" key="1">
    <citation type="submission" date="2016-11" db="EMBL/GenBank/DDBJ databases">
        <title>Trade-off between light-utilization and light-protection in marine flavobacteria.</title>
        <authorList>
            <person name="Kumagai Y."/>
        </authorList>
    </citation>
    <scope>NUCLEOTIDE SEQUENCE [LARGE SCALE GENOMIC DNA]</scope>
    <source>
        <strain evidence="3 4">ATCC 700397</strain>
    </source>
</reference>
<dbReference type="EMBL" id="MQUA01000013">
    <property type="protein sequence ID" value="PQB06847.1"/>
    <property type="molecule type" value="Genomic_DNA"/>
</dbReference>
<dbReference type="SMART" id="SM00248">
    <property type="entry name" value="ANK"/>
    <property type="match status" value="3"/>
</dbReference>
<evidence type="ECO:0000259" key="2">
    <source>
        <dbReference type="Pfam" id="PF00149"/>
    </source>
</evidence>
<dbReference type="Pfam" id="PF00149">
    <property type="entry name" value="Metallophos"/>
    <property type="match status" value="1"/>
</dbReference>
<organism evidence="3 4">
    <name type="scientific">Polaribacter filamentus</name>
    <dbReference type="NCBI Taxonomy" id="53483"/>
    <lineage>
        <taxon>Bacteria</taxon>
        <taxon>Pseudomonadati</taxon>
        <taxon>Bacteroidota</taxon>
        <taxon>Flavobacteriia</taxon>
        <taxon>Flavobacteriales</taxon>
        <taxon>Flavobacteriaceae</taxon>
    </lineage>
</organism>
<dbReference type="PRINTS" id="PR00114">
    <property type="entry name" value="STPHPHTASE"/>
</dbReference>
<dbReference type="Gene3D" id="3.60.21.10">
    <property type="match status" value="1"/>
</dbReference>
<name>A0A2S7KW37_9FLAO</name>
<dbReference type="Pfam" id="PF12796">
    <property type="entry name" value="Ank_2"/>
    <property type="match status" value="1"/>
</dbReference>
<dbReference type="InterPro" id="IPR036770">
    <property type="entry name" value="Ankyrin_rpt-contain_sf"/>
</dbReference>
<dbReference type="SUPFAM" id="SSF48403">
    <property type="entry name" value="Ankyrin repeat"/>
    <property type="match status" value="1"/>
</dbReference>
<feature type="repeat" description="ANK" evidence="1">
    <location>
        <begin position="236"/>
        <end position="268"/>
    </location>
</feature>
<dbReference type="SUPFAM" id="SSF56300">
    <property type="entry name" value="Metallo-dependent phosphatases"/>
    <property type="match status" value="1"/>
</dbReference>
<feature type="domain" description="Calcineurin-like phosphoesterase" evidence="2">
    <location>
        <begin position="391"/>
        <end position="608"/>
    </location>
</feature>
<gene>
    <name evidence="3" type="ORF">BST83_06545</name>
</gene>
<accession>A0A2S7KW37</accession>